<feature type="domain" description="N-acetyltransferase" evidence="1">
    <location>
        <begin position="38"/>
        <end position="151"/>
    </location>
</feature>
<evidence type="ECO:0000313" key="3">
    <source>
        <dbReference type="Proteomes" id="UP000024816"/>
    </source>
</evidence>
<dbReference type="Proteomes" id="UP000024816">
    <property type="component" value="Unassembled WGS sequence"/>
</dbReference>
<proteinExistence type="predicted"/>
<dbReference type="InterPro" id="IPR016181">
    <property type="entry name" value="Acyl_CoA_acyltransferase"/>
</dbReference>
<accession>A0A059FF78</accession>
<dbReference type="InterPro" id="IPR000182">
    <property type="entry name" value="GNAT_dom"/>
</dbReference>
<dbReference type="PATRIC" id="fig|1280952.3.peg.1559"/>
<dbReference type="PANTHER" id="PTHR43610:SF1">
    <property type="entry name" value="N-ACETYLTRANSFERASE DOMAIN-CONTAINING PROTEIN"/>
    <property type="match status" value="1"/>
</dbReference>
<dbReference type="PANTHER" id="PTHR43610">
    <property type="entry name" value="BLL6696 PROTEIN"/>
    <property type="match status" value="1"/>
</dbReference>
<dbReference type="SUPFAM" id="SSF55729">
    <property type="entry name" value="Acyl-CoA N-acyltransferases (Nat)"/>
    <property type="match status" value="1"/>
</dbReference>
<reference evidence="2 3" key="1">
    <citation type="journal article" date="2014" name="Antonie Van Leeuwenhoek">
        <title>Hyphomonas beringensis sp. nov. and Hyphomonas chukchiensis sp. nov., isolated from surface seawater of the Bering Sea and Chukchi Sea.</title>
        <authorList>
            <person name="Li C."/>
            <person name="Lai Q."/>
            <person name="Li G."/>
            <person name="Dong C."/>
            <person name="Wang J."/>
            <person name="Liao Y."/>
            <person name="Shao Z."/>
        </authorList>
    </citation>
    <scope>NUCLEOTIDE SEQUENCE [LARGE SCALE GENOMIC DNA]</scope>
    <source>
        <strain evidence="2 3">VP2</strain>
    </source>
</reference>
<keyword evidence="3" id="KW-1185">Reference proteome</keyword>
<dbReference type="Pfam" id="PF13302">
    <property type="entry name" value="Acetyltransf_3"/>
    <property type="match status" value="1"/>
</dbReference>
<dbReference type="EMBL" id="ARYJ01000004">
    <property type="protein sequence ID" value="KCZ89196.1"/>
    <property type="molecule type" value="Genomic_DNA"/>
</dbReference>
<comment type="caution">
    <text evidence="2">The sequence shown here is derived from an EMBL/GenBank/DDBJ whole genome shotgun (WGS) entry which is preliminary data.</text>
</comment>
<protein>
    <recommendedName>
        <fullName evidence="1">N-acetyltransferase domain-containing protein</fullName>
    </recommendedName>
</protein>
<evidence type="ECO:0000259" key="1">
    <source>
        <dbReference type="Pfam" id="PF13302"/>
    </source>
</evidence>
<dbReference type="Gene3D" id="3.40.630.30">
    <property type="match status" value="1"/>
</dbReference>
<gene>
    <name evidence="2" type="ORF">HJA_07862</name>
</gene>
<dbReference type="AlphaFoldDB" id="A0A059FF78"/>
<organism evidence="2 3">
    <name type="scientific">Hyphomonas jannaschiana VP2</name>
    <dbReference type="NCBI Taxonomy" id="1280952"/>
    <lineage>
        <taxon>Bacteria</taxon>
        <taxon>Pseudomonadati</taxon>
        <taxon>Pseudomonadota</taxon>
        <taxon>Alphaproteobacteria</taxon>
        <taxon>Hyphomonadales</taxon>
        <taxon>Hyphomonadaceae</taxon>
        <taxon>Hyphomonas</taxon>
    </lineage>
</organism>
<dbReference type="STRING" id="1280952.HJA_07862"/>
<dbReference type="OrthoDB" id="5295305at2"/>
<dbReference type="RefSeq" id="WP_035580463.1">
    <property type="nucleotide sequence ID" value="NZ_ARYJ01000004.1"/>
</dbReference>
<dbReference type="eggNOG" id="COG1670">
    <property type="taxonomic scope" value="Bacteria"/>
</dbReference>
<sequence>MDLRAGELSDRHVTLVPFDVARDGPALRDMAETLGERIETWPYYNPPSDWIGAWLANIEARTADGKLIPFRVSLPDGRFAGISTYLGPDAISRNVEIGMTMYTKDAQGTEVNPAAKRLLLAHAFECGALRVQFNVDQRNTRSQAAVKKLGGVQEGVLRDNRVLPNGVLRSTVVFSILASEWPAVKAGLDARLAVFE</sequence>
<dbReference type="GO" id="GO:0016747">
    <property type="term" value="F:acyltransferase activity, transferring groups other than amino-acyl groups"/>
    <property type="evidence" value="ECO:0007669"/>
    <property type="project" value="InterPro"/>
</dbReference>
<evidence type="ECO:0000313" key="2">
    <source>
        <dbReference type="EMBL" id="KCZ89196.1"/>
    </source>
</evidence>
<name>A0A059FF78_9PROT</name>